<dbReference type="GO" id="GO:0003779">
    <property type="term" value="F:actin binding"/>
    <property type="evidence" value="ECO:0007669"/>
    <property type="project" value="UniProtKB-KW"/>
</dbReference>
<dbReference type="PROSITE" id="PS00019">
    <property type="entry name" value="ACTININ_1"/>
    <property type="match status" value="1"/>
</dbReference>
<dbReference type="Pfam" id="PF00435">
    <property type="entry name" value="Spectrin"/>
    <property type="match status" value="1"/>
</dbReference>
<dbReference type="Proteomes" id="UP000887574">
    <property type="component" value="Unplaced"/>
</dbReference>
<dbReference type="Gene3D" id="1.20.58.60">
    <property type="match status" value="3"/>
</dbReference>
<dbReference type="InterPro" id="IPR018159">
    <property type="entry name" value="Spectrin/alpha-actinin"/>
</dbReference>
<keyword evidence="2" id="KW-0009">Actin-binding</keyword>
<evidence type="ECO:0000313" key="5">
    <source>
        <dbReference type="WBParaSite" id="jg19978.1"/>
    </source>
</evidence>
<dbReference type="InterPro" id="IPR001589">
    <property type="entry name" value="Actinin_actin-bd_CS"/>
</dbReference>
<name>A0A915DHJ2_9BILA</name>
<dbReference type="FunFam" id="1.10.418.10:FF:000001">
    <property type="entry name" value="Actinin alpha 1"/>
    <property type="match status" value="1"/>
</dbReference>
<protein>
    <submittedName>
        <fullName evidence="5">Calponin-homology (CH) domain-containing protein</fullName>
    </submittedName>
</protein>
<reference evidence="5" key="1">
    <citation type="submission" date="2022-11" db="UniProtKB">
        <authorList>
            <consortium name="WormBaseParasite"/>
        </authorList>
    </citation>
    <scope>IDENTIFICATION</scope>
</reference>
<evidence type="ECO:0000259" key="3">
    <source>
        <dbReference type="PROSITE" id="PS50021"/>
    </source>
</evidence>
<dbReference type="WBParaSite" id="jg19978.1">
    <property type="protein sequence ID" value="jg19978.1"/>
    <property type="gene ID" value="jg19978"/>
</dbReference>
<evidence type="ECO:0000256" key="2">
    <source>
        <dbReference type="ARBA" id="ARBA00023203"/>
    </source>
</evidence>
<dbReference type="Gene3D" id="1.10.418.10">
    <property type="entry name" value="Calponin-like domain"/>
    <property type="match status" value="2"/>
</dbReference>
<evidence type="ECO:0000256" key="1">
    <source>
        <dbReference type="ARBA" id="ARBA00022737"/>
    </source>
</evidence>
<dbReference type="FunFam" id="1.10.418.10:FF:000005">
    <property type="entry name" value="Actinin alpha 4"/>
    <property type="match status" value="1"/>
</dbReference>
<dbReference type="SUPFAM" id="SSF47576">
    <property type="entry name" value="Calponin-homology domain, CH-domain"/>
    <property type="match status" value="1"/>
</dbReference>
<dbReference type="SMART" id="SM00033">
    <property type="entry name" value="CH"/>
    <property type="match status" value="2"/>
</dbReference>
<dbReference type="InterPro" id="IPR036872">
    <property type="entry name" value="CH_dom_sf"/>
</dbReference>
<dbReference type="CDD" id="cd21214">
    <property type="entry name" value="CH_ACTN_rpt1"/>
    <property type="match status" value="1"/>
</dbReference>
<sequence>MVDYYFSMQQPYYQPVCENFQQEEEWDRDALLDPAWERQQKKTFTAWCNSHLRKAGTAIEVIEEDFQSGLKLMLLLEVISGESLKKPDRGKMRFHKIANVNKALQYIESKGVKLVSIGAEEIVDGNVKMTLGLIWTIILRFAIQDINVGELSARDGLLLWCQRKTAPYSNVKISNFSTSWKDGLAFCALIHRHRPELINYHQLNNNNPIKNLNLAFDVAEKYLDIPKMLDAEVMVNTLVPDEKTIMTYISSYYYCFLDMNKAETAANRICRVLNMDRENKMLMEEYETLSTDLLNWIHRKHAKKLNVFKRYRTEEKSSRIDEKSRIEALFNTLQTKLRLNNRPAFLPQHRHLIKDISSAWLDLEQCEKGFEEWLMTEMIRLEHTEKLAKKFYQKCELHKEWINGKEEAMKSTDFKNLDSCKTKALQKRHEIFQLDITAHQDRVDQIYAIAKELHNLHYSQTDAVNKKCEEIDEEWKRIKYISADRRLNLERHQRVAKELDNLHLNFANCAAPFITWTAESGAVCTVIIGHSVQIIKTQIEEIVDEHELSKKLLNNSYTDLDIHTILNKWWDLQSLIPTRENQLLEEKSKQQKIQQLQETFADKAETLGIWLDKQSQQVSNIEMGEQGNLESAVKQLKDIFISSKVEKSNFEALEKINEDLQENFASNSSSNTKYSMEHVRLSWQFLMSSINRVINQCENQMLFRDSKGITEEQLNEYRLSFNHFDKERKGLDEDQLRACLISIGYIRSIDKQDIGQEISDKNMKR</sequence>
<dbReference type="PANTHER" id="PTHR11915">
    <property type="entry name" value="SPECTRIN/FILAMIN RELATED CYTOSKELETAL PROTEIN"/>
    <property type="match status" value="1"/>
</dbReference>
<organism evidence="4 5">
    <name type="scientific">Ditylenchus dipsaci</name>
    <dbReference type="NCBI Taxonomy" id="166011"/>
    <lineage>
        <taxon>Eukaryota</taxon>
        <taxon>Metazoa</taxon>
        <taxon>Ecdysozoa</taxon>
        <taxon>Nematoda</taxon>
        <taxon>Chromadorea</taxon>
        <taxon>Rhabditida</taxon>
        <taxon>Tylenchina</taxon>
        <taxon>Tylenchomorpha</taxon>
        <taxon>Sphaerularioidea</taxon>
        <taxon>Anguinidae</taxon>
        <taxon>Anguininae</taxon>
        <taxon>Ditylenchus</taxon>
    </lineage>
</organism>
<dbReference type="InterPro" id="IPR001715">
    <property type="entry name" value="CH_dom"/>
</dbReference>
<accession>A0A915DHJ2</accession>
<dbReference type="PROSITE" id="PS00020">
    <property type="entry name" value="ACTININ_2"/>
    <property type="match status" value="1"/>
</dbReference>
<dbReference type="PROSITE" id="PS50021">
    <property type="entry name" value="CH"/>
    <property type="match status" value="2"/>
</dbReference>
<dbReference type="SUPFAM" id="SSF46966">
    <property type="entry name" value="Spectrin repeat"/>
    <property type="match status" value="3"/>
</dbReference>
<proteinExistence type="predicted"/>
<feature type="domain" description="Calponin-homology (CH)" evidence="3">
    <location>
        <begin position="151"/>
        <end position="257"/>
    </location>
</feature>
<keyword evidence="1" id="KW-0677">Repeat</keyword>
<dbReference type="InterPro" id="IPR002017">
    <property type="entry name" value="Spectrin_repeat"/>
</dbReference>
<dbReference type="CDD" id="cd00176">
    <property type="entry name" value="SPEC"/>
    <property type="match status" value="1"/>
</dbReference>
<dbReference type="SMART" id="SM00150">
    <property type="entry name" value="SPEC"/>
    <property type="match status" value="1"/>
</dbReference>
<evidence type="ECO:0000313" key="4">
    <source>
        <dbReference type="Proteomes" id="UP000887574"/>
    </source>
</evidence>
<keyword evidence="4" id="KW-1185">Reference proteome</keyword>
<dbReference type="Pfam" id="PF00307">
    <property type="entry name" value="CH"/>
    <property type="match status" value="2"/>
</dbReference>
<feature type="domain" description="Calponin-homology (CH)" evidence="3">
    <location>
        <begin position="38"/>
        <end position="142"/>
    </location>
</feature>
<dbReference type="AlphaFoldDB" id="A0A915DHJ2"/>